<evidence type="ECO:0000313" key="2">
    <source>
        <dbReference type="EMBL" id="SKB49687.1"/>
    </source>
</evidence>
<organism evidence="2 3">
    <name type="scientific">Sphingopyxis flava</name>
    <dbReference type="NCBI Taxonomy" id="1507287"/>
    <lineage>
        <taxon>Bacteria</taxon>
        <taxon>Pseudomonadati</taxon>
        <taxon>Pseudomonadota</taxon>
        <taxon>Alphaproteobacteria</taxon>
        <taxon>Sphingomonadales</taxon>
        <taxon>Sphingomonadaceae</taxon>
        <taxon>Sphingopyxis</taxon>
    </lineage>
</organism>
<dbReference type="OrthoDB" id="7347988at2"/>
<proteinExistence type="predicted"/>
<evidence type="ECO:0000313" key="3">
    <source>
        <dbReference type="Proteomes" id="UP000190044"/>
    </source>
</evidence>
<sequence>MADELNNEEGQKPAAGEGLSDEVARLAAIGRGELDPNASVEDPDDSQKGVPERPADVPEKFWDAEKGEMRADAILKSYLELEKKSKKAAEEAAAKEKAEKDKGKKGEGEGEEPAALDPGLLTSAQEEWATSGDLSEETREKIIAGGIPEELLDTYLEGVKALSASLTAKVYEAAGGEEDYKAAVEWARENWTDAKVTKFDAALDDPDLMPVMVNALMSDYRAVSPGEGKLTRQQGGAPTGDLYYDAEEFTKDLAAADAKNDALARRKAVEKLQRSKKAGTLKHVTPRSGAAKLLG</sequence>
<name>A0A1T5BR45_9SPHN</name>
<feature type="compositionally biased region" description="Basic and acidic residues" evidence="1">
    <location>
        <begin position="86"/>
        <end position="108"/>
    </location>
</feature>
<dbReference type="Proteomes" id="UP000190044">
    <property type="component" value="Unassembled WGS sequence"/>
</dbReference>
<dbReference type="AlphaFoldDB" id="A0A1T5BR45"/>
<feature type="region of interest" description="Disordered" evidence="1">
    <location>
        <begin position="86"/>
        <end position="141"/>
    </location>
</feature>
<dbReference type="RefSeq" id="WP_079638085.1">
    <property type="nucleotide sequence ID" value="NZ_FUYP01000007.1"/>
</dbReference>
<evidence type="ECO:0000256" key="1">
    <source>
        <dbReference type="SAM" id="MobiDB-lite"/>
    </source>
</evidence>
<gene>
    <name evidence="2" type="ORF">SAMN06295937_100768</name>
</gene>
<feature type="region of interest" description="Disordered" evidence="1">
    <location>
        <begin position="1"/>
        <end position="66"/>
    </location>
</feature>
<dbReference type="EMBL" id="FUYP01000007">
    <property type="protein sequence ID" value="SKB49687.1"/>
    <property type="molecule type" value="Genomic_DNA"/>
</dbReference>
<keyword evidence="3" id="KW-1185">Reference proteome</keyword>
<reference evidence="3" key="1">
    <citation type="submission" date="2017-02" db="EMBL/GenBank/DDBJ databases">
        <authorList>
            <person name="Varghese N."/>
            <person name="Submissions S."/>
        </authorList>
    </citation>
    <scope>NUCLEOTIDE SEQUENCE [LARGE SCALE GENOMIC DNA]</scope>
    <source>
        <strain evidence="3">R11H</strain>
    </source>
</reference>
<protein>
    <submittedName>
        <fullName evidence="2">Phage T7 capsid assembly protein</fullName>
    </submittedName>
</protein>
<feature type="region of interest" description="Disordered" evidence="1">
    <location>
        <begin position="274"/>
        <end position="295"/>
    </location>
</feature>
<accession>A0A1T5BR45</accession>
<feature type="compositionally biased region" description="Basic and acidic residues" evidence="1">
    <location>
        <begin position="45"/>
        <end position="66"/>
    </location>
</feature>